<dbReference type="InterPro" id="IPR050640">
    <property type="entry name" value="Bact_2-comp_sensor_kinase"/>
</dbReference>
<dbReference type="PANTHER" id="PTHR34220">
    <property type="entry name" value="SENSOR HISTIDINE KINASE YPDA"/>
    <property type="match status" value="1"/>
</dbReference>
<evidence type="ECO:0000313" key="7">
    <source>
        <dbReference type="EMBL" id="BDG59098.1"/>
    </source>
</evidence>
<organism evidence="7 8">
    <name type="scientific">Caldinitratiruptor microaerophilus</name>
    <dbReference type="NCBI Taxonomy" id="671077"/>
    <lineage>
        <taxon>Bacteria</taxon>
        <taxon>Bacillati</taxon>
        <taxon>Bacillota</taxon>
        <taxon>Clostridia</taxon>
        <taxon>Eubacteriales</taxon>
        <taxon>Symbiobacteriaceae</taxon>
        <taxon>Caldinitratiruptor</taxon>
    </lineage>
</organism>
<dbReference type="InterPro" id="IPR003594">
    <property type="entry name" value="HATPase_dom"/>
</dbReference>
<dbReference type="EC" id="2.7.13.3" evidence="2"/>
<reference evidence="7" key="1">
    <citation type="submission" date="2022-03" db="EMBL/GenBank/DDBJ databases">
        <title>Complete genome sequence of Caldinitratiruptor microaerophilus.</title>
        <authorList>
            <person name="Mukaiyama R."/>
            <person name="Nishiyama T."/>
            <person name="Ueda K."/>
        </authorList>
    </citation>
    <scope>NUCLEOTIDE SEQUENCE</scope>
    <source>
        <strain evidence="7">JCM 16183</strain>
    </source>
</reference>
<dbReference type="RefSeq" id="WP_264843214.1">
    <property type="nucleotide sequence ID" value="NZ_AP025628.1"/>
</dbReference>
<dbReference type="PROSITE" id="PS50109">
    <property type="entry name" value="HIS_KIN"/>
    <property type="match status" value="1"/>
</dbReference>
<dbReference type="KEGG" id="cmic:caldi_01880"/>
<accession>A0AA35CIR4</accession>
<dbReference type="PANTHER" id="PTHR34220:SF7">
    <property type="entry name" value="SENSOR HISTIDINE KINASE YPDA"/>
    <property type="match status" value="1"/>
</dbReference>
<evidence type="ECO:0000256" key="2">
    <source>
        <dbReference type="ARBA" id="ARBA00012438"/>
    </source>
</evidence>
<feature type="region of interest" description="Disordered" evidence="5">
    <location>
        <begin position="353"/>
        <end position="373"/>
    </location>
</feature>
<dbReference type="SMART" id="SM00387">
    <property type="entry name" value="HATPase_c"/>
    <property type="match status" value="1"/>
</dbReference>
<dbReference type="InterPro" id="IPR005467">
    <property type="entry name" value="His_kinase_dom"/>
</dbReference>
<dbReference type="Pfam" id="PF06580">
    <property type="entry name" value="His_kinase"/>
    <property type="match status" value="1"/>
</dbReference>
<keyword evidence="8" id="KW-1185">Reference proteome</keyword>
<evidence type="ECO:0000256" key="3">
    <source>
        <dbReference type="ARBA" id="ARBA00022777"/>
    </source>
</evidence>
<dbReference type="Gene3D" id="3.30.565.10">
    <property type="entry name" value="Histidine kinase-like ATPase, C-terminal domain"/>
    <property type="match status" value="1"/>
</dbReference>
<dbReference type="GO" id="GO:0016020">
    <property type="term" value="C:membrane"/>
    <property type="evidence" value="ECO:0007669"/>
    <property type="project" value="InterPro"/>
</dbReference>
<evidence type="ECO:0000256" key="1">
    <source>
        <dbReference type="ARBA" id="ARBA00000085"/>
    </source>
</evidence>
<evidence type="ECO:0000256" key="5">
    <source>
        <dbReference type="SAM" id="MobiDB-lite"/>
    </source>
</evidence>
<evidence type="ECO:0000256" key="4">
    <source>
        <dbReference type="ARBA" id="ARBA00023012"/>
    </source>
</evidence>
<gene>
    <name evidence="7" type="ORF">caldi_01880</name>
</gene>
<name>A0AA35CIR4_9FIRM</name>
<dbReference type="InterPro" id="IPR004358">
    <property type="entry name" value="Sig_transdc_His_kin-like_C"/>
</dbReference>
<feature type="domain" description="Histidine kinase" evidence="6">
    <location>
        <begin position="229"/>
        <end position="356"/>
    </location>
</feature>
<proteinExistence type="predicted"/>
<protein>
    <recommendedName>
        <fullName evidence="2">histidine kinase</fullName>
        <ecNumber evidence="2">2.7.13.3</ecNumber>
    </recommendedName>
</protein>
<dbReference type="InterPro" id="IPR010559">
    <property type="entry name" value="Sig_transdc_His_kin_internal"/>
</dbReference>
<dbReference type="GO" id="GO:0000155">
    <property type="term" value="F:phosphorelay sensor kinase activity"/>
    <property type="evidence" value="ECO:0007669"/>
    <property type="project" value="InterPro"/>
</dbReference>
<keyword evidence="4" id="KW-0902">Two-component regulatory system</keyword>
<feature type="compositionally biased region" description="Gly residues" evidence="5">
    <location>
        <begin position="358"/>
        <end position="373"/>
    </location>
</feature>
<dbReference type="AlphaFoldDB" id="A0AA35CIR4"/>
<dbReference type="InterPro" id="IPR036890">
    <property type="entry name" value="HATPase_C_sf"/>
</dbReference>
<dbReference type="Pfam" id="PF02518">
    <property type="entry name" value="HATPase_c"/>
    <property type="match status" value="1"/>
</dbReference>
<dbReference type="Proteomes" id="UP001163687">
    <property type="component" value="Chromosome"/>
</dbReference>
<keyword evidence="3 7" id="KW-0418">Kinase</keyword>
<evidence type="ECO:0000259" key="6">
    <source>
        <dbReference type="PROSITE" id="PS50109"/>
    </source>
</evidence>
<comment type="catalytic activity">
    <reaction evidence="1">
        <text>ATP + protein L-histidine = ADP + protein N-phospho-L-histidine.</text>
        <dbReference type="EC" id="2.7.13.3"/>
    </reaction>
</comment>
<sequence length="373" mass="40914">MSERAAAGWPLAWTLDELSARRIAEILHDITGSRGVVVTDGRTLLGSAGEICTRHEPCLGLRDPAVRGALRARRPCQAPIGTGELCEDRGCRCDPGTVALIPLLLHGEVAGVVKLYTPATCPSGRDLARLMAGISKLIELQRAVAEAAVHKELVAKARLEALQAQIRPHFLFNTLNTILLYSYTDMRRARELLVRLGDFFRRSLGSRGNFIPLVDEIEYLNTYLYFEKARFGERLRLSIRVDPAALWVEIPVLTLQPLVENAIVHGLAPREEGGMLHIRVRRRGREVHAVVADSGVGMGPEERRRVLEADFGTGSGIGLNNVNDRLRAVYGPAYGLRIRSRRGRGTIVRVRFPVPDPGGRGGARGGAPGADRR</sequence>
<dbReference type="SUPFAM" id="SSF55874">
    <property type="entry name" value="ATPase domain of HSP90 chaperone/DNA topoisomerase II/histidine kinase"/>
    <property type="match status" value="1"/>
</dbReference>
<dbReference type="EMBL" id="AP025628">
    <property type="protein sequence ID" value="BDG59098.1"/>
    <property type="molecule type" value="Genomic_DNA"/>
</dbReference>
<dbReference type="PRINTS" id="PR00344">
    <property type="entry name" value="BCTRLSENSOR"/>
</dbReference>
<evidence type="ECO:0000313" key="8">
    <source>
        <dbReference type="Proteomes" id="UP001163687"/>
    </source>
</evidence>
<keyword evidence="3 7" id="KW-0808">Transferase</keyword>